<dbReference type="Proteomes" id="UP000051184">
    <property type="component" value="Unassembled WGS sequence"/>
</dbReference>
<name>A0A0P1J0T2_9RHOB</name>
<organism evidence="3 4">
    <name type="scientific">Cognatishimia activa</name>
    <dbReference type="NCBI Taxonomy" id="1715691"/>
    <lineage>
        <taxon>Bacteria</taxon>
        <taxon>Pseudomonadati</taxon>
        <taxon>Pseudomonadota</taxon>
        <taxon>Alphaproteobacteria</taxon>
        <taxon>Rhodobacterales</taxon>
        <taxon>Paracoccaceae</taxon>
        <taxon>Cognatishimia</taxon>
    </lineage>
</organism>
<keyword evidence="1 3" id="KW-0560">Oxidoreductase</keyword>
<evidence type="ECO:0000313" key="3">
    <source>
        <dbReference type="EMBL" id="CUK27473.1"/>
    </source>
</evidence>
<dbReference type="GO" id="GO:0005737">
    <property type="term" value="C:cytoplasm"/>
    <property type="evidence" value="ECO:0007669"/>
    <property type="project" value="TreeGrafter"/>
</dbReference>
<dbReference type="InterPro" id="IPR036188">
    <property type="entry name" value="FAD/NAD-bd_sf"/>
</dbReference>
<dbReference type="AlphaFoldDB" id="A0A0P1J0T2"/>
<dbReference type="InterPro" id="IPR006076">
    <property type="entry name" value="FAD-dep_OxRdtase"/>
</dbReference>
<gene>
    <name evidence="3" type="primary">dadA_2</name>
    <name evidence="3" type="ORF">TA5114_03301</name>
</gene>
<evidence type="ECO:0000313" key="4">
    <source>
        <dbReference type="Proteomes" id="UP000051184"/>
    </source>
</evidence>
<evidence type="ECO:0000259" key="2">
    <source>
        <dbReference type="Pfam" id="PF01266"/>
    </source>
</evidence>
<dbReference type="GO" id="GO:0016491">
    <property type="term" value="F:oxidoreductase activity"/>
    <property type="evidence" value="ECO:0007669"/>
    <property type="project" value="UniProtKB-KW"/>
</dbReference>
<dbReference type="PANTHER" id="PTHR13847:SF289">
    <property type="entry name" value="GLYCINE OXIDASE"/>
    <property type="match status" value="1"/>
</dbReference>
<dbReference type="OrthoDB" id="9805337at2"/>
<dbReference type="PANTHER" id="PTHR13847">
    <property type="entry name" value="SARCOSINE DEHYDROGENASE-RELATED"/>
    <property type="match status" value="1"/>
</dbReference>
<dbReference type="EMBL" id="CYUE01000023">
    <property type="protein sequence ID" value="CUK27473.1"/>
    <property type="molecule type" value="Genomic_DNA"/>
</dbReference>
<dbReference type="EC" id="1.4.99.6" evidence="3"/>
<dbReference type="Pfam" id="PF01266">
    <property type="entry name" value="DAO"/>
    <property type="match status" value="1"/>
</dbReference>
<dbReference type="Gene3D" id="3.50.50.60">
    <property type="entry name" value="FAD/NAD(P)-binding domain"/>
    <property type="match status" value="2"/>
</dbReference>
<sequence length="415" mass="46019">MTESVTIVGAGMVGICTALSLAERGINVRIIDKAAPAQGATFGNAGIISPWSILPQPVPGIWKNVPNLMFGRHKVLKMHLSQFPRLIPWGLRFMRNTPEPKVEPIAQAMFTLCEPSIDLYRSHLQGTGHEDLVADAWYVHAFRSEAQAKDWFDNAIDYRLRRKFGANVDFVANDELHKLEPALGPEFTAAVLVKDQARARSPEKIALALLEKARKLGVQFEQTELKHIERDGNDWTVHCTDQTFKSNRLVLAAGAWTRKILKPLGIKAPLMAERGYHVQFQDPGVEFNHSVMDVDAKLVASSMADGMRVAGASEFCDIDAKPDPKRQALLTKQAKVLAPDLNTSNPSFWHGHRPSFPDSLPMIGEYENQPGLFACFGHSHYGLMMAPKSGEILSDVIAGRKPNMDLSAYSPMRFS</sequence>
<reference evidence="4" key="1">
    <citation type="submission" date="2015-09" db="EMBL/GenBank/DDBJ databases">
        <authorList>
            <person name="Rodrigo-Torres Lidia"/>
            <person name="Arahal R.David."/>
        </authorList>
    </citation>
    <scope>NUCLEOTIDE SEQUENCE [LARGE SCALE GENOMIC DNA]</scope>
    <source>
        <strain evidence="4">CECT 5114</strain>
    </source>
</reference>
<dbReference type="Gene3D" id="3.30.9.10">
    <property type="entry name" value="D-Amino Acid Oxidase, subunit A, domain 2"/>
    <property type="match status" value="1"/>
</dbReference>
<dbReference type="SUPFAM" id="SSF54373">
    <property type="entry name" value="FAD-linked reductases, C-terminal domain"/>
    <property type="match status" value="1"/>
</dbReference>
<dbReference type="RefSeq" id="WP_058316386.1">
    <property type="nucleotide sequence ID" value="NZ_CYUE01000023.1"/>
</dbReference>
<proteinExistence type="predicted"/>
<evidence type="ECO:0000256" key="1">
    <source>
        <dbReference type="ARBA" id="ARBA00023002"/>
    </source>
</evidence>
<dbReference type="SUPFAM" id="SSF51905">
    <property type="entry name" value="FAD/NAD(P)-binding domain"/>
    <property type="match status" value="1"/>
</dbReference>
<feature type="domain" description="FAD dependent oxidoreductase" evidence="2">
    <location>
        <begin position="5"/>
        <end position="395"/>
    </location>
</feature>
<keyword evidence="4" id="KW-1185">Reference proteome</keyword>
<protein>
    <submittedName>
        <fullName evidence="3">D-amino acid dehydrogenase small subunit</fullName>
        <ecNumber evidence="3">1.4.99.6</ecNumber>
    </submittedName>
</protein>
<accession>A0A0P1J0T2</accession>